<keyword evidence="5 7" id="KW-0119">Carbohydrate metabolism</keyword>
<dbReference type="GO" id="GO:0005737">
    <property type="term" value="C:cytoplasm"/>
    <property type="evidence" value="ECO:0007669"/>
    <property type="project" value="UniProtKB-SubCell"/>
</dbReference>
<dbReference type="NCBIfam" id="TIGR01656">
    <property type="entry name" value="Histidinol-ppas"/>
    <property type="match status" value="1"/>
</dbReference>
<feature type="site" description="Stabilizes the phosphoryl group" evidence="9">
    <location>
        <position position="57"/>
    </location>
</feature>
<evidence type="ECO:0000256" key="10">
    <source>
        <dbReference type="PIRSR" id="PIRSR004682-4"/>
    </source>
</evidence>
<evidence type="ECO:0000256" key="7">
    <source>
        <dbReference type="PIRNR" id="PIRNR004682"/>
    </source>
</evidence>
<dbReference type="SUPFAM" id="SSF56784">
    <property type="entry name" value="HAD-like"/>
    <property type="match status" value="1"/>
</dbReference>
<evidence type="ECO:0000256" key="6">
    <source>
        <dbReference type="ARBA" id="ARBA00031828"/>
    </source>
</evidence>
<keyword evidence="2 7" id="KW-0963">Cytoplasm</keyword>
<dbReference type="GO" id="GO:0046872">
    <property type="term" value="F:metal ion binding"/>
    <property type="evidence" value="ECO:0007669"/>
    <property type="project" value="UniProtKB-KW"/>
</dbReference>
<dbReference type="GO" id="GO:0005975">
    <property type="term" value="P:carbohydrate metabolic process"/>
    <property type="evidence" value="ECO:0007669"/>
    <property type="project" value="InterPro"/>
</dbReference>
<keyword evidence="4 7" id="KW-0378">Hydrolase</keyword>
<protein>
    <recommendedName>
        <fullName evidence="6 7">D,D-heptose 1,7-bisphosphate phosphatase</fullName>
        <ecNumber evidence="7">3.1.3.-</ecNumber>
    </recommendedName>
</protein>
<dbReference type="PIRSF" id="PIRSF004682">
    <property type="entry name" value="GmhB"/>
    <property type="match status" value="1"/>
</dbReference>
<dbReference type="InterPro" id="IPR036412">
    <property type="entry name" value="HAD-like_sf"/>
</dbReference>
<evidence type="ECO:0000256" key="5">
    <source>
        <dbReference type="ARBA" id="ARBA00023277"/>
    </source>
</evidence>
<dbReference type="GO" id="GO:0016791">
    <property type="term" value="F:phosphatase activity"/>
    <property type="evidence" value="ECO:0007669"/>
    <property type="project" value="InterPro"/>
</dbReference>
<organism evidence="11 12">
    <name type="scientific">Bradyrhizobium betae</name>
    <dbReference type="NCBI Taxonomy" id="244734"/>
    <lineage>
        <taxon>Bacteria</taxon>
        <taxon>Pseudomonadati</taxon>
        <taxon>Pseudomonadota</taxon>
        <taxon>Alphaproteobacteria</taxon>
        <taxon>Hyphomicrobiales</taxon>
        <taxon>Nitrobacteraceae</taxon>
        <taxon>Bradyrhizobium</taxon>
    </lineage>
</organism>
<accession>A0A5P6PCI4</accession>
<dbReference type="InterPro" id="IPR006549">
    <property type="entry name" value="HAD-SF_hydro_IIIA"/>
</dbReference>
<evidence type="ECO:0000256" key="4">
    <source>
        <dbReference type="ARBA" id="ARBA00022801"/>
    </source>
</evidence>
<proteinExistence type="inferred from homology"/>
<dbReference type="EC" id="3.1.3.-" evidence="7"/>
<evidence type="ECO:0000256" key="1">
    <source>
        <dbReference type="ARBA" id="ARBA00004496"/>
    </source>
</evidence>
<feature type="binding site" evidence="10">
    <location>
        <position position="15"/>
    </location>
    <ligand>
        <name>Mg(2+)</name>
        <dbReference type="ChEBI" id="CHEBI:18420"/>
    </ligand>
</feature>
<name>A0A5P6PCI4_9BRAD</name>
<dbReference type="PANTHER" id="PTHR42891:SF1">
    <property type="entry name" value="D-GLYCERO-BETA-D-MANNO-HEPTOSE-1,7-BISPHOSPHATE 7-PHOSPHATASE"/>
    <property type="match status" value="1"/>
</dbReference>
<keyword evidence="10" id="KW-0460">Magnesium</keyword>
<feature type="active site" description="Proton donor" evidence="8">
    <location>
        <position position="17"/>
    </location>
</feature>
<feature type="binding site" evidence="10">
    <location>
        <position position="140"/>
    </location>
    <ligand>
        <name>Mg(2+)</name>
        <dbReference type="ChEBI" id="CHEBI:18420"/>
    </ligand>
</feature>
<dbReference type="KEGG" id="bbet:F8237_26425"/>
<comment type="cofactor">
    <cofactor evidence="10">
        <name>Zn(2+)</name>
        <dbReference type="ChEBI" id="CHEBI:29105"/>
    </cofactor>
</comment>
<feature type="site" description="Stabilizes the phosphoryl group" evidence="9">
    <location>
        <position position="115"/>
    </location>
</feature>
<dbReference type="Proteomes" id="UP000325641">
    <property type="component" value="Chromosome"/>
</dbReference>
<comment type="similarity">
    <text evidence="7">Belongs to the gmhB family.</text>
</comment>
<feature type="binding site" evidence="10">
    <location>
        <position position="17"/>
    </location>
    <ligand>
        <name>Mg(2+)</name>
        <dbReference type="ChEBI" id="CHEBI:18420"/>
    </ligand>
</feature>
<evidence type="ECO:0000313" key="12">
    <source>
        <dbReference type="Proteomes" id="UP000325641"/>
    </source>
</evidence>
<comment type="subcellular location">
    <subcellularLocation>
        <location evidence="1 7">Cytoplasm</location>
    </subcellularLocation>
</comment>
<dbReference type="Pfam" id="PF13242">
    <property type="entry name" value="Hydrolase_like"/>
    <property type="match status" value="1"/>
</dbReference>
<dbReference type="InterPro" id="IPR023214">
    <property type="entry name" value="HAD_sf"/>
</dbReference>
<keyword evidence="3 10" id="KW-0479">Metal-binding</keyword>
<feature type="active site" description="Nucleophile" evidence="8">
    <location>
        <position position="15"/>
    </location>
</feature>
<dbReference type="AlphaFoldDB" id="A0A5P6PCI4"/>
<dbReference type="OrthoDB" id="9814110at2"/>
<reference evidence="12" key="1">
    <citation type="submission" date="2019-10" db="EMBL/GenBank/DDBJ databases">
        <title>Complete Genome Sequence of Bradyrhizobium betae type strain PL7HG1T.</title>
        <authorList>
            <person name="Bromfield E.S.P."/>
            <person name="Cloutier S."/>
        </authorList>
    </citation>
    <scope>NUCLEOTIDE SEQUENCE [LARGE SCALE GENOMIC DNA]</scope>
    <source>
        <strain evidence="12">PL7HG1</strain>
    </source>
</reference>
<dbReference type="Gene3D" id="3.40.50.1000">
    <property type="entry name" value="HAD superfamily/HAD-like"/>
    <property type="match status" value="1"/>
</dbReference>
<dbReference type="NCBIfam" id="TIGR01662">
    <property type="entry name" value="HAD-SF-IIIA"/>
    <property type="match status" value="1"/>
</dbReference>
<comment type="cofactor">
    <cofactor evidence="10">
        <name>Mg(2+)</name>
        <dbReference type="ChEBI" id="CHEBI:18420"/>
    </cofactor>
</comment>
<feature type="site" description="Contributes to substrate recognition" evidence="9">
    <location>
        <position position="114"/>
    </location>
</feature>
<gene>
    <name evidence="11" type="ORF">F8237_26425</name>
</gene>
<dbReference type="PANTHER" id="PTHR42891">
    <property type="entry name" value="D-GLYCERO-BETA-D-MANNO-HEPTOSE-1,7-BISPHOSPHATE 7-PHOSPHATASE"/>
    <property type="match status" value="1"/>
</dbReference>
<evidence type="ECO:0000313" key="11">
    <source>
        <dbReference type="EMBL" id="QFI75624.1"/>
    </source>
</evidence>
<sequence>MPGRLVDRKPAVFFDRDGVLNVDSDYLFEIDKFLWIDGAIEAVKAVNDAGYFAFVVTNQSGVARGFYQEADILRLHDWMTSQLAAHGARIDAFEYCPFHPDGLVERYRLVSDRRKPQPGMIADLLKKFPVDVSRSFLVGDRPSDMQAARAAGLPGHAFPGGNLRDFILPLLASG</sequence>
<dbReference type="InterPro" id="IPR004446">
    <property type="entry name" value="Heptose_bisP_phosphatase"/>
</dbReference>
<evidence type="ECO:0000256" key="9">
    <source>
        <dbReference type="PIRSR" id="PIRSR004682-3"/>
    </source>
</evidence>
<dbReference type="CDD" id="cd07503">
    <property type="entry name" value="HAD_HisB-N"/>
    <property type="match status" value="1"/>
</dbReference>
<keyword evidence="10" id="KW-0862">Zinc</keyword>
<evidence type="ECO:0000256" key="3">
    <source>
        <dbReference type="ARBA" id="ARBA00022723"/>
    </source>
</evidence>
<dbReference type="EMBL" id="CP044543">
    <property type="protein sequence ID" value="QFI75624.1"/>
    <property type="molecule type" value="Genomic_DNA"/>
</dbReference>
<evidence type="ECO:0000256" key="8">
    <source>
        <dbReference type="PIRSR" id="PIRSR004682-1"/>
    </source>
</evidence>
<evidence type="ECO:0000256" key="2">
    <source>
        <dbReference type="ARBA" id="ARBA00022490"/>
    </source>
</evidence>
<dbReference type="InterPro" id="IPR006543">
    <property type="entry name" value="Histidinol-phos"/>
</dbReference>
<feature type="binding site" evidence="10">
    <location>
        <position position="96"/>
    </location>
    <ligand>
        <name>Zn(2+)</name>
        <dbReference type="ChEBI" id="CHEBI:29105"/>
    </ligand>
</feature>